<name>A0A8S3UP70_MYTED</name>
<dbReference type="EMBL" id="CAJPWZ010002906">
    <property type="protein sequence ID" value="CAG2247510.1"/>
    <property type="molecule type" value="Genomic_DNA"/>
</dbReference>
<dbReference type="SUPFAM" id="SSF52540">
    <property type="entry name" value="P-loop containing nucleoside triphosphate hydrolases"/>
    <property type="match status" value="1"/>
</dbReference>
<gene>
    <name evidence="2" type="ORF">MEDL_59423</name>
</gene>
<dbReference type="Gene3D" id="3.40.50.300">
    <property type="entry name" value="P-loop containing nucleotide triphosphate hydrolases"/>
    <property type="match status" value="1"/>
</dbReference>
<dbReference type="Proteomes" id="UP000683360">
    <property type="component" value="Unassembled WGS sequence"/>
</dbReference>
<keyword evidence="3" id="KW-1185">Reference proteome</keyword>
<dbReference type="Pfam" id="PF00735">
    <property type="entry name" value="Septin"/>
    <property type="match status" value="1"/>
</dbReference>
<dbReference type="AlphaFoldDB" id="A0A8S3UP70"/>
<dbReference type="InterPro" id="IPR030379">
    <property type="entry name" value="G_SEPTIN_dom"/>
</dbReference>
<organism evidence="2 3">
    <name type="scientific">Mytilus edulis</name>
    <name type="common">Blue mussel</name>
    <dbReference type="NCBI Taxonomy" id="6550"/>
    <lineage>
        <taxon>Eukaryota</taxon>
        <taxon>Metazoa</taxon>
        <taxon>Spiralia</taxon>
        <taxon>Lophotrochozoa</taxon>
        <taxon>Mollusca</taxon>
        <taxon>Bivalvia</taxon>
        <taxon>Autobranchia</taxon>
        <taxon>Pteriomorphia</taxon>
        <taxon>Mytilida</taxon>
        <taxon>Mytiloidea</taxon>
        <taxon>Mytilidae</taxon>
        <taxon>Mytilinae</taxon>
        <taxon>Mytilus</taxon>
    </lineage>
</organism>
<dbReference type="OrthoDB" id="8954335at2759"/>
<evidence type="ECO:0000313" key="2">
    <source>
        <dbReference type="EMBL" id="CAG2247510.1"/>
    </source>
</evidence>
<sequence>MITYKHRLPWEKEKFKRQRTVLCPILFLIDIIDFSEYLTQSKLRLFADDNIIYREIKFQAFYEKTEDLDSTLKLEAYGFPPDKFKLSFEGPETSVEMKDTAVQTAMTRIDIERTPEKNTKEKTIMLVGGIGSGKSTLINCIANYVIGVTWQDPFRFTLMDLDKSRQVKAPNKALSKTEWITCYTIFSDACRRIDYTINLIDTPGFGDTMA</sequence>
<dbReference type="GO" id="GO:0005525">
    <property type="term" value="F:GTP binding"/>
    <property type="evidence" value="ECO:0007669"/>
    <property type="project" value="InterPro"/>
</dbReference>
<dbReference type="PANTHER" id="PTHR32046:SF11">
    <property type="entry name" value="IMMUNE-ASSOCIATED NUCLEOTIDE-BINDING PROTEIN 10-LIKE"/>
    <property type="match status" value="1"/>
</dbReference>
<accession>A0A8S3UP70</accession>
<dbReference type="InterPro" id="IPR027417">
    <property type="entry name" value="P-loop_NTPase"/>
</dbReference>
<protein>
    <recommendedName>
        <fullName evidence="1">Septin-type G domain-containing protein</fullName>
    </recommendedName>
</protein>
<dbReference type="PANTHER" id="PTHR32046">
    <property type="entry name" value="G DOMAIN-CONTAINING PROTEIN"/>
    <property type="match status" value="1"/>
</dbReference>
<comment type="caution">
    <text evidence="2">The sequence shown here is derived from an EMBL/GenBank/DDBJ whole genome shotgun (WGS) entry which is preliminary data.</text>
</comment>
<dbReference type="PROSITE" id="PS51719">
    <property type="entry name" value="G_SEPTIN"/>
    <property type="match status" value="1"/>
</dbReference>
<proteinExistence type="predicted"/>
<reference evidence="2" key="1">
    <citation type="submission" date="2021-03" db="EMBL/GenBank/DDBJ databases">
        <authorList>
            <person name="Bekaert M."/>
        </authorList>
    </citation>
    <scope>NUCLEOTIDE SEQUENCE</scope>
</reference>
<feature type="domain" description="Septin-type G" evidence="1">
    <location>
        <begin position="118"/>
        <end position="210"/>
    </location>
</feature>
<evidence type="ECO:0000313" key="3">
    <source>
        <dbReference type="Proteomes" id="UP000683360"/>
    </source>
</evidence>
<evidence type="ECO:0000259" key="1">
    <source>
        <dbReference type="PROSITE" id="PS51719"/>
    </source>
</evidence>